<protein>
    <submittedName>
        <fullName evidence="4">LytTR family DNA-binding domain-containing protein</fullName>
    </submittedName>
</protein>
<feature type="domain" description="HTH LytTR-type" evidence="3">
    <location>
        <begin position="149"/>
        <end position="256"/>
    </location>
</feature>
<reference evidence="4" key="1">
    <citation type="submission" date="2023-06" db="EMBL/GenBank/DDBJ databases">
        <title>Cytophagales bacterium Strain LB-30, isolated from soil.</title>
        <authorList>
            <person name="Liu B."/>
        </authorList>
    </citation>
    <scope>NUCLEOTIDE SEQUENCE</scope>
    <source>
        <strain evidence="4">LB-30</strain>
    </source>
</reference>
<dbReference type="PANTHER" id="PTHR37299:SF1">
    <property type="entry name" value="STAGE 0 SPORULATION PROTEIN A HOMOLOG"/>
    <property type="match status" value="1"/>
</dbReference>
<dbReference type="EMBL" id="JAUHJS010000005">
    <property type="protein sequence ID" value="MDN4166029.1"/>
    <property type="molecule type" value="Genomic_DNA"/>
</dbReference>
<feature type="modified residue" description="4-aspartylphosphate" evidence="1">
    <location>
        <position position="56"/>
    </location>
</feature>
<dbReference type="Gene3D" id="3.40.50.2300">
    <property type="match status" value="1"/>
</dbReference>
<comment type="caution">
    <text evidence="4">The sequence shown here is derived from an EMBL/GenBank/DDBJ whole genome shotgun (WGS) entry which is preliminary data.</text>
</comment>
<sequence>MKVFIIEDEQPAIDNLIRLLNHIDPEIQVVGKAHSVQKAVEWITHTTETVDLYFMDIQLGDGLSFHLFDKVALQSPVIFITAYHQYAIEAFKNNGIDYLLKPLQKEALAASLQKLDRLKAQWSRPASLPWQELQQSLLQIQQKSYKNRFMVKVGEHIRSIGTETIHAFYADGRTVYLLTDQYAKYIVDYKLEALEGMLDPKDFFRINRSYILHIQAIKEVLVYSGSRLKVILPHAWPEEIIVSREKVNDFKAWFDGA</sequence>
<dbReference type="InterPro" id="IPR001789">
    <property type="entry name" value="Sig_transdc_resp-reg_receiver"/>
</dbReference>
<name>A0ABT8F714_9BACT</name>
<dbReference type="Gene3D" id="2.40.50.1020">
    <property type="entry name" value="LytTr DNA-binding domain"/>
    <property type="match status" value="1"/>
</dbReference>
<dbReference type="GO" id="GO:0003677">
    <property type="term" value="F:DNA binding"/>
    <property type="evidence" value="ECO:0007669"/>
    <property type="project" value="UniProtKB-KW"/>
</dbReference>
<organism evidence="4 5">
    <name type="scientific">Shiella aurantiaca</name>
    <dbReference type="NCBI Taxonomy" id="3058365"/>
    <lineage>
        <taxon>Bacteria</taxon>
        <taxon>Pseudomonadati</taxon>
        <taxon>Bacteroidota</taxon>
        <taxon>Cytophagia</taxon>
        <taxon>Cytophagales</taxon>
        <taxon>Shiellaceae</taxon>
        <taxon>Shiella</taxon>
    </lineage>
</organism>
<dbReference type="Pfam" id="PF04397">
    <property type="entry name" value="LytTR"/>
    <property type="match status" value="1"/>
</dbReference>
<dbReference type="RefSeq" id="WP_320004564.1">
    <property type="nucleotide sequence ID" value="NZ_JAUHJS010000005.1"/>
</dbReference>
<evidence type="ECO:0000259" key="2">
    <source>
        <dbReference type="PROSITE" id="PS50110"/>
    </source>
</evidence>
<dbReference type="SMART" id="SM00448">
    <property type="entry name" value="REC"/>
    <property type="match status" value="1"/>
</dbReference>
<dbReference type="InterPro" id="IPR046947">
    <property type="entry name" value="LytR-like"/>
</dbReference>
<dbReference type="Proteomes" id="UP001168552">
    <property type="component" value="Unassembled WGS sequence"/>
</dbReference>
<evidence type="ECO:0000313" key="5">
    <source>
        <dbReference type="Proteomes" id="UP001168552"/>
    </source>
</evidence>
<dbReference type="PANTHER" id="PTHR37299">
    <property type="entry name" value="TRANSCRIPTIONAL REGULATOR-RELATED"/>
    <property type="match status" value="1"/>
</dbReference>
<accession>A0ABT8F714</accession>
<keyword evidence="5" id="KW-1185">Reference proteome</keyword>
<keyword evidence="4" id="KW-0238">DNA-binding</keyword>
<dbReference type="Pfam" id="PF00072">
    <property type="entry name" value="Response_reg"/>
    <property type="match status" value="1"/>
</dbReference>
<evidence type="ECO:0000313" key="4">
    <source>
        <dbReference type="EMBL" id="MDN4166029.1"/>
    </source>
</evidence>
<dbReference type="InterPro" id="IPR011006">
    <property type="entry name" value="CheY-like_superfamily"/>
</dbReference>
<evidence type="ECO:0000259" key="3">
    <source>
        <dbReference type="PROSITE" id="PS50930"/>
    </source>
</evidence>
<dbReference type="InterPro" id="IPR007492">
    <property type="entry name" value="LytTR_DNA-bd_dom"/>
</dbReference>
<dbReference type="SMART" id="SM00850">
    <property type="entry name" value="LytTR"/>
    <property type="match status" value="1"/>
</dbReference>
<gene>
    <name evidence="4" type="ORF">QWY31_10985</name>
</gene>
<dbReference type="PROSITE" id="PS50930">
    <property type="entry name" value="HTH_LYTTR"/>
    <property type="match status" value="1"/>
</dbReference>
<evidence type="ECO:0000256" key="1">
    <source>
        <dbReference type="PROSITE-ProRule" id="PRU00169"/>
    </source>
</evidence>
<dbReference type="SUPFAM" id="SSF52172">
    <property type="entry name" value="CheY-like"/>
    <property type="match status" value="1"/>
</dbReference>
<dbReference type="PROSITE" id="PS50110">
    <property type="entry name" value="RESPONSE_REGULATORY"/>
    <property type="match status" value="1"/>
</dbReference>
<feature type="domain" description="Response regulatory" evidence="2">
    <location>
        <begin position="2"/>
        <end position="116"/>
    </location>
</feature>
<proteinExistence type="predicted"/>
<keyword evidence="1" id="KW-0597">Phosphoprotein</keyword>